<dbReference type="EC" id="1.6.5.9" evidence="2"/>
<evidence type="ECO:0000256" key="3">
    <source>
        <dbReference type="ARBA" id="ARBA00022630"/>
    </source>
</evidence>
<dbReference type="InterPro" id="IPR036188">
    <property type="entry name" value="FAD/NAD-bd_sf"/>
</dbReference>
<evidence type="ECO:0000259" key="9">
    <source>
        <dbReference type="Pfam" id="PF07992"/>
    </source>
</evidence>
<comment type="similarity">
    <text evidence="1">Belongs to the NADH dehydrogenase family.</text>
</comment>
<dbReference type="InterPro" id="IPR023753">
    <property type="entry name" value="FAD/NAD-binding_dom"/>
</dbReference>
<evidence type="ECO:0000256" key="4">
    <source>
        <dbReference type="ARBA" id="ARBA00022827"/>
    </source>
</evidence>
<dbReference type="PANTHER" id="PTHR43706">
    <property type="entry name" value="NADH DEHYDROGENASE"/>
    <property type="match status" value="1"/>
</dbReference>
<name>A0ABT3GMR3_9BACT</name>
<evidence type="ECO:0000256" key="2">
    <source>
        <dbReference type="ARBA" id="ARBA00012637"/>
    </source>
</evidence>
<evidence type="ECO:0000256" key="1">
    <source>
        <dbReference type="ARBA" id="ARBA00005272"/>
    </source>
</evidence>
<keyword evidence="6" id="KW-0520">NAD</keyword>
<dbReference type="Proteomes" id="UP001320876">
    <property type="component" value="Unassembled WGS sequence"/>
</dbReference>
<dbReference type="SUPFAM" id="SSF51905">
    <property type="entry name" value="FAD/NAD(P)-binding domain"/>
    <property type="match status" value="1"/>
</dbReference>
<keyword evidence="5" id="KW-0560">Oxidoreductase</keyword>
<feature type="transmembrane region" description="Helical" evidence="8">
    <location>
        <begin position="377"/>
        <end position="394"/>
    </location>
</feature>
<evidence type="ECO:0000256" key="6">
    <source>
        <dbReference type="ARBA" id="ARBA00023027"/>
    </source>
</evidence>
<dbReference type="InterPro" id="IPR045024">
    <property type="entry name" value="NDH-2"/>
</dbReference>
<organism evidence="10 11">
    <name type="scientific">Luteolibacter arcticus</name>
    <dbReference type="NCBI Taxonomy" id="1581411"/>
    <lineage>
        <taxon>Bacteria</taxon>
        <taxon>Pseudomonadati</taxon>
        <taxon>Verrucomicrobiota</taxon>
        <taxon>Verrucomicrobiia</taxon>
        <taxon>Verrucomicrobiales</taxon>
        <taxon>Verrucomicrobiaceae</taxon>
        <taxon>Luteolibacter</taxon>
    </lineage>
</organism>
<comment type="catalytic activity">
    <reaction evidence="7">
        <text>a quinone + NADH + H(+) = a quinol + NAD(+)</text>
        <dbReference type="Rhea" id="RHEA:46160"/>
        <dbReference type="ChEBI" id="CHEBI:15378"/>
        <dbReference type="ChEBI" id="CHEBI:24646"/>
        <dbReference type="ChEBI" id="CHEBI:57540"/>
        <dbReference type="ChEBI" id="CHEBI:57945"/>
        <dbReference type="ChEBI" id="CHEBI:132124"/>
        <dbReference type="EC" id="1.6.5.9"/>
    </reaction>
</comment>
<dbReference type="EMBL" id="JAPDDT010000010">
    <property type="protein sequence ID" value="MCW1924811.1"/>
    <property type="molecule type" value="Genomic_DNA"/>
</dbReference>
<evidence type="ECO:0000256" key="7">
    <source>
        <dbReference type="ARBA" id="ARBA00047599"/>
    </source>
</evidence>
<dbReference type="RefSeq" id="WP_264488920.1">
    <property type="nucleotide sequence ID" value="NZ_JAPDDT010000010.1"/>
</dbReference>
<evidence type="ECO:0000256" key="5">
    <source>
        <dbReference type="ARBA" id="ARBA00023002"/>
    </source>
</evidence>
<dbReference type="PANTHER" id="PTHR43706:SF47">
    <property type="entry name" value="EXTERNAL NADH-UBIQUINONE OXIDOREDUCTASE 1, MITOCHONDRIAL-RELATED"/>
    <property type="match status" value="1"/>
</dbReference>
<dbReference type="Gene3D" id="3.50.50.100">
    <property type="match status" value="1"/>
</dbReference>
<keyword evidence="4" id="KW-0274">FAD</keyword>
<dbReference type="PRINTS" id="PR00368">
    <property type="entry name" value="FADPNR"/>
</dbReference>
<keyword evidence="3" id="KW-0285">Flavoprotein</keyword>
<keyword evidence="8" id="KW-0472">Membrane</keyword>
<comment type="caution">
    <text evidence="10">The sequence shown here is derived from an EMBL/GenBank/DDBJ whole genome shotgun (WGS) entry which is preliminary data.</text>
</comment>
<keyword evidence="11" id="KW-1185">Reference proteome</keyword>
<evidence type="ECO:0000313" key="10">
    <source>
        <dbReference type="EMBL" id="MCW1924811.1"/>
    </source>
</evidence>
<feature type="domain" description="FAD/NAD(P)-binding" evidence="9">
    <location>
        <begin position="10"/>
        <end position="330"/>
    </location>
</feature>
<keyword evidence="8" id="KW-1133">Transmembrane helix</keyword>
<evidence type="ECO:0000256" key="8">
    <source>
        <dbReference type="SAM" id="Phobius"/>
    </source>
</evidence>
<keyword evidence="8" id="KW-0812">Transmembrane</keyword>
<reference evidence="10 11" key="1">
    <citation type="submission" date="2022-10" db="EMBL/GenBank/DDBJ databases">
        <title>Luteolibacter arcticus strain CCTCC AB 2014275, whole genome shotgun sequencing project.</title>
        <authorList>
            <person name="Zhao G."/>
            <person name="Shen L."/>
        </authorList>
    </citation>
    <scope>NUCLEOTIDE SEQUENCE [LARGE SCALE GENOMIC DNA]</scope>
    <source>
        <strain evidence="10 11">CCTCC AB 2014275</strain>
    </source>
</reference>
<protein>
    <recommendedName>
        <fullName evidence="2">NADH:ubiquinone reductase (non-electrogenic)</fullName>
        <ecNumber evidence="2">1.6.5.9</ecNumber>
    </recommendedName>
</protein>
<sequence length="428" mass="46630">MAATNKEVSRVLIIGGGFAGLECARTLAGDSRFSVTLVDRTNHHLFQPLLYQVATASLAAPDIARSIRQILADAPNVTVLMDEITALDTVAKTAAGSSGTHYEFDYLLLAAGAQTSFFGKKEWAQHTLGLKSLADAQAVRRTVLSNLERAELSTDEVERKRLMTVAIVGGGPTGVELAGAFADLVHRSLKSNFRRIDTSTLRVILIEGSARVLEAFDEDQSEYARQRLKTLGVEVWTGMRVDDVQHGRLHFTDGTQLESEAIIWAAGVEANPLTAMLGVPLADRAGRVTPNPDLSLPGLPHVFVAGDLVRMNDGDDKPVPGLAPAATQMGRHIAKLLKAQADGRPRDQFYYYDKGFMAIIGKNHAVVKAGKMRMRGFLAWCAWLFIHIAFLIGFRNRLSVLLGWAFAYLRDNPEARIIVHPPGITPKG</sequence>
<dbReference type="PRINTS" id="PR00411">
    <property type="entry name" value="PNDRDTASEI"/>
</dbReference>
<gene>
    <name evidence="10" type="ORF">OKA05_19765</name>
</gene>
<accession>A0ABT3GMR3</accession>
<dbReference type="Pfam" id="PF07992">
    <property type="entry name" value="Pyr_redox_2"/>
    <property type="match status" value="1"/>
</dbReference>
<evidence type="ECO:0000313" key="11">
    <source>
        <dbReference type="Proteomes" id="UP001320876"/>
    </source>
</evidence>
<proteinExistence type="inferred from homology"/>